<keyword evidence="4" id="KW-0274">FAD</keyword>
<reference evidence="8" key="1">
    <citation type="journal article" date="2021" name="Nat. Commun.">
        <title>Genetic determinants of endophytism in the Arabidopsis root mycobiome.</title>
        <authorList>
            <person name="Mesny F."/>
            <person name="Miyauchi S."/>
            <person name="Thiergart T."/>
            <person name="Pickel B."/>
            <person name="Atanasova L."/>
            <person name="Karlsson M."/>
            <person name="Huettel B."/>
            <person name="Barry K.W."/>
            <person name="Haridas S."/>
            <person name="Chen C."/>
            <person name="Bauer D."/>
            <person name="Andreopoulos W."/>
            <person name="Pangilinan J."/>
            <person name="LaButti K."/>
            <person name="Riley R."/>
            <person name="Lipzen A."/>
            <person name="Clum A."/>
            <person name="Drula E."/>
            <person name="Henrissat B."/>
            <person name="Kohler A."/>
            <person name="Grigoriev I.V."/>
            <person name="Martin F.M."/>
            <person name="Hacquard S."/>
        </authorList>
    </citation>
    <scope>NUCLEOTIDE SEQUENCE</scope>
    <source>
        <strain evidence="8">MPI-CAGE-CH-0235</strain>
    </source>
</reference>
<dbReference type="Proteomes" id="UP000813444">
    <property type="component" value="Unassembled WGS sequence"/>
</dbReference>
<organism evidence="8 9">
    <name type="scientific">Stachybotrys elegans</name>
    <dbReference type="NCBI Taxonomy" id="80388"/>
    <lineage>
        <taxon>Eukaryota</taxon>
        <taxon>Fungi</taxon>
        <taxon>Dikarya</taxon>
        <taxon>Ascomycota</taxon>
        <taxon>Pezizomycotina</taxon>
        <taxon>Sordariomycetes</taxon>
        <taxon>Hypocreomycetidae</taxon>
        <taxon>Hypocreales</taxon>
        <taxon>Stachybotryaceae</taxon>
        <taxon>Stachybotrys</taxon>
    </lineage>
</organism>
<dbReference type="Gene3D" id="3.30.9.10">
    <property type="entry name" value="D-Amino Acid Oxidase, subunit A, domain 2"/>
    <property type="match status" value="1"/>
</dbReference>
<evidence type="ECO:0000256" key="1">
    <source>
        <dbReference type="ARBA" id="ARBA00001974"/>
    </source>
</evidence>
<evidence type="ECO:0000313" key="8">
    <source>
        <dbReference type="EMBL" id="KAH7324413.1"/>
    </source>
</evidence>
<dbReference type="PANTHER" id="PTHR10961">
    <property type="entry name" value="PEROXISOMAL SARCOSINE OXIDASE"/>
    <property type="match status" value="1"/>
</dbReference>
<dbReference type="Pfam" id="PF01266">
    <property type="entry name" value="DAO"/>
    <property type="match status" value="1"/>
</dbReference>
<comment type="cofactor">
    <cofactor evidence="1">
        <name>FAD</name>
        <dbReference type="ChEBI" id="CHEBI:57692"/>
    </cofactor>
</comment>
<protein>
    <submittedName>
        <fullName evidence="8">Sarcosine oxidase</fullName>
    </submittedName>
</protein>
<evidence type="ECO:0000259" key="7">
    <source>
        <dbReference type="Pfam" id="PF01266"/>
    </source>
</evidence>
<keyword evidence="5" id="KW-0560">Oxidoreductase</keyword>
<proteinExistence type="inferred from homology"/>
<dbReference type="GO" id="GO:0050660">
    <property type="term" value="F:flavin adenine dinucleotide binding"/>
    <property type="evidence" value="ECO:0007669"/>
    <property type="project" value="InterPro"/>
</dbReference>
<dbReference type="EMBL" id="JAGPNK010000003">
    <property type="protein sequence ID" value="KAH7324413.1"/>
    <property type="molecule type" value="Genomic_DNA"/>
</dbReference>
<keyword evidence="3" id="KW-0285">Flavoprotein</keyword>
<accession>A0A8K0SVD7</accession>
<dbReference type="OrthoDB" id="2219495at2759"/>
<sequence length="532" mass="57809">MALLEVLALSQASQLPPNPLSFPPCKLYPHTTEQVLSTCERPSHPVDCCSDPPAHYLSLLELAGIFSLSTALHLARRGYTNVTVFDRQTCDELLYSYLDGADGASADMNKIVRSAYGARIEYQMLSEEAIPEWKSWNEDISTGVTIPPGMNKSDRVVIANGSVSLSVHTELPPWKMLDITSPRHRELSASMGIGYAIEPSRRSARGLNNVGVLDSTGGMAIADKACRFAQHKAEKLGAKFLFGSEAGNFSSLIYRDGSTTVAGIKTGDGKIHPAAMTTMACGGWTPVLLPRLDGLCEATAGNVALFKTPTESPLRARLGPDNSLAWMWNFREGAEGGLYGFLVDENGWFKIGYRGIKYTNPMKHADGKERSTPGTRWSAAHRDGRDPVDDKLTDFPKQAHAAITKFLAENLPEIGGAGIGITKTRICWHTDSFHNHFVVDRMPQMQGLMVTTGGSGHAFKYLSNIGNWAGVDMSRPAMQVWRWRSLPRGQSPVNKLMAGPRSDAAPAAKGICDTAGRCIETWRSAKSSPVAL</sequence>
<evidence type="ECO:0000256" key="6">
    <source>
        <dbReference type="SAM" id="MobiDB-lite"/>
    </source>
</evidence>
<evidence type="ECO:0000313" key="9">
    <source>
        <dbReference type="Proteomes" id="UP000813444"/>
    </source>
</evidence>
<dbReference type="InterPro" id="IPR006076">
    <property type="entry name" value="FAD-dep_OxRdtase"/>
</dbReference>
<dbReference type="InterPro" id="IPR036188">
    <property type="entry name" value="FAD/NAD-bd_sf"/>
</dbReference>
<dbReference type="SUPFAM" id="SSF51905">
    <property type="entry name" value="FAD/NAD(P)-binding domain"/>
    <property type="match status" value="1"/>
</dbReference>
<feature type="domain" description="FAD dependent oxidoreductase" evidence="7">
    <location>
        <begin position="63"/>
        <end position="468"/>
    </location>
</feature>
<dbReference type="AlphaFoldDB" id="A0A8K0SVD7"/>
<comment type="caution">
    <text evidence="8">The sequence shown here is derived from an EMBL/GenBank/DDBJ whole genome shotgun (WGS) entry which is preliminary data.</text>
</comment>
<name>A0A8K0SVD7_9HYPO</name>
<dbReference type="Gene3D" id="3.50.50.60">
    <property type="entry name" value="FAD/NAD(P)-binding domain"/>
    <property type="match status" value="1"/>
</dbReference>
<keyword evidence="9" id="KW-1185">Reference proteome</keyword>
<feature type="region of interest" description="Disordered" evidence="6">
    <location>
        <begin position="364"/>
        <end position="388"/>
    </location>
</feature>
<comment type="similarity">
    <text evidence="2">Belongs to the MSOX/MTOX family.</text>
</comment>
<dbReference type="PANTHER" id="PTHR10961:SF15">
    <property type="entry name" value="FAD DEPENDENT OXIDOREDUCTASE DOMAIN-CONTAINING PROTEIN"/>
    <property type="match status" value="1"/>
</dbReference>
<evidence type="ECO:0000256" key="4">
    <source>
        <dbReference type="ARBA" id="ARBA00022827"/>
    </source>
</evidence>
<evidence type="ECO:0000256" key="3">
    <source>
        <dbReference type="ARBA" id="ARBA00022630"/>
    </source>
</evidence>
<dbReference type="InterPro" id="IPR045170">
    <property type="entry name" value="MTOX"/>
</dbReference>
<dbReference type="GO" id="GO:0008115">
    <property type="term" value="F:sarcosine oxidase activity"/>
    <property type="evidence" value="ECO:0007669"/>
    <property type="project" value="TreeGrafter"/>
</dbReference>
<gene>
    <name evidence="8" type="ORF">B0I35DRAFT_449388</name>
</gene>
<evidence type="ECO:0000256" key="2">
    <source>
        <dbReference type="ARBA" id="ARBA00010989"/>
    </source>
</evidence>
<evidence type="ECO:0000256" key="5">
    <source>
        <dbReference type="ARBA" id="ARBA00023002"/>
    </source>
</evidence>